<evidence type="ECO:0000313" key="2">
    <source>
        <dbReference type="Proteomes" id="UP001241092"/>
    </source>
</evidence>
<reference evidence="1" key="1">
    <citation type="submission" date="2023-03" db="EMBL/GenBank/DDBJ databases">
        <title>Draft genome sequence of a Mycolicibacterium mageritense strain H4_3_1 isolated from a hybrid biological-inorganic system reactor.</title>
        <authorList>
            <person name="Feng X."/>
            <person name="Kazama D."/>
            <person name="Sato K."/>
            <person name="Kobayashi H."/>
        </authorList>
    </citation>
    <scope>NUCLEOTIDE SEQUENCE</scope>
    <source>
        <strain evidence="1">H4_3_1</strain>
    </source>
</reference>
<gene>
    <name evidence="1" type="ORF">hbim_02332</name>
</gene>
<name>A0AAI8TP95_MYCME</name>
<evidence type="ECO:0000313" key="1">
    <source>
        <dbReference type="EMBL" id="BDY28398.1"/>
    </source>
</evidence>
<organism evidence="1 2">
    <name type="scientific">Mycolicibacterium mageritense</name>
    <name type="common">Mycobacterium mageritense</name>
    <dbReference type="NCBI Taxonomy" id="53462"/>
    <lineage>
        <taxon>Bacteria</taxon>
        <taxon>Bacillati</taxon>
        <taxon>Actinomycetota</taxon>
        <taxon>Actinomycetes</taxon>
        <taxon>Mycobacteriales</taxon>
        <taxon>Mycobacteriaceae</taxon>
        <taxon>Mycolicibacterium</taxon>
    </lineage>
</organism>
<dbReference type="EMBL" id="AP027452">
    <property type="protein sequence ID" value="BDY28398.1"/>
    <property type="molecule type" value="Genomic_DNA"/>
</dbReference>
<dbReference type="Proteomes" id="UP001241092">
    <property type="component" value="Chromosome"/>
</dbReference>
<proteinExistence type="predicted"/>
<dbReference type="AlphaFoldDB" id="A0AAI8TP95"/>
<sequence>MRRQFASPPRLDHGLTFAVHAQPHLAPHAPPKRVWVREQQQRWTPLLTLSVVAQPEHHPRLKSPALRVLASAAPLTASRFQVHRSFLVYPLALGQHSTSLRWPQPGLLKETMVLWAPARRREPPETAQVRAGLAADAGTAPQWSVEVEALGRRPP</sequence>
<accession>A0AAI8TP95</accession>
<protein>
    <submittedName>
        <fullName evidence="1">Uncharacterized protein</fullName>
    </submittedName>
</protein>